<proteinExistence type="predicted"/>
<evidence type="ECO:0000313" key="1">
    <source>
        <dbReference type="EMBL" id="MBD2255895.1"/>
    </source>
</evidence>
<comment type="caution">
    <text evidence="1">The sequence shown here is derived from an EMBL/GenBank/DDBJ whole genome shotgun (WGS) entry which is preliminary data.</text>
</comment>
<keyword evidence="2" id="KW-1185">Reference proteome</keyword>
<dbReference type="EMBL" id="JACJQL010000150">
    <property type="protein sequence ID" value="MBD2255895.1"/>
    <property type="molecule type" value="Genomic_DNA"/>
</dbReference>
<organism evidence="1 2">
    <name type="scientific">Nostoc parmelioides FACHB-3921</name>
    <dbReference type="NCBI Taxonomy" id="2692909"/>
    <lineage>
        <taxon>Bacteria</taxon>
        <taxon>Bacillati</taxon>
        <taxon>Cyanobacteriota</taxon>
        <taxon>Cyanophyceae</taxon>
        <taxon>Nostocales</taxon>
        <taxon>Nostocaceae</taxon>
        <taxon>Nostoc</taxon>
    </lineage>
</organism>
<sequence length="379" mass="39134">MRANSAIVSTSFGAGDGGTTIVNTPKLRLKDGGAIITTAFSSGNAGKIIINAKDAIEMSSSQQLDLNLANSNFVNTQITSSVTAAPAILQRILGLPEKATGNAGSVLINTSTLSMDKSAVISVENSQTGQGGQLEITADLVNLENSSRISALTTSGNGGNINLNIQKALLLRQSSQISTTAGGLGNGGNITISSPIILGLENSDIIANAVQGRGGNIQITTQGIIGLEYRNTLTPRADLTNDITASSAFNVSGTVEISNIGVDPNSGLITLPANITDTSQQIATGCSNTNASSFVATGRGGVPQNPSQQVRSDRTWSDIRDISAYRTTSKVTAQTPTHPQIPIQATSWRRNTQGKIELIADKSSVNLQPSLTCAAVNQS</sequence>
<dbReference type="RefSeq" id="WP_190573149.1">
    <property type="nucleotide sequence ID" value="NZ_JACJQL010000150.1"/>
</dbReference>
<reference evidence="1 2" key="1">
    <citation type="journal article" date="2020" name="ISME J.">
        <title>Comparative genomics reveals insights into cyanobacterial evolution and habitat adaptation.</title>
        <authorList>
            <person name="Chen M.Y."/>
            <person name="Teng W.K."/>
            <person name="Zhao L."/>
            <person name="Hu C.X."/>
            <person name="Zhou Y.K."/>
            <person name="Han B.P."/>
            <person name="Song L.R."/>
            <person name="Shu W.S."/>
        </authorList>
    </citation>
    <scope>NUCLEOTIDE SEQUENCE [LARGE SCALE GENOMIC DNA]</scope>
    <source>
        <strain evidence="1 2">FACHB-3921</strain>
    </source>
</reference>
<dbReference type="InterPro" id="IPR011050">
    <property type="entry name" value="Pectin_lyase_fold/virulence"/>
</dbReference>
<dbReference type="InterPro" id="IPR012334">
    <property type="entry name" value="Pectin_lyas_fold"/>
</dbReference>
<name>A0ABR8BSK9_9NOSO</name>
<accession>A0ABR8BSK9</accession>
<gene>
    <name evidence="1" type="ORF">H6G14_32565</name>
</gene>
<protein>
    <submittedName>
        <fullName evidence="1">S-layer family protein</fullName>
    </submittedName>
</protein>
<dbReference type="SUPFAM" id="SSF51126">
    <property type="entry name" value="Pectin lyase-like"/>
    <property type="match status" value="1"/>
</dbReference>
<evidence type="ECO:0000313" key="2">
    <source>
        <dbReference type="Proteomes" id="UP000621307"/>
    </source>
</evidence>
<dbReference type="Gene3D" id="2.160.20.10">
    <property type="entry name" value="Single-stranded right-handed beta-helix, Pectin lyase-like"/>
    <property type="match status" value="1"/>
</dbReference>
<dbReference type="Proteomes" id="UP000621307">
    <property type="component" value="Unassembled WGS sequence"/>
</dbReference>